<dbReference type="HOGENOM" id="CLU_2358022_0_0_6"/>
<dbReference type="Proteomes" id="UP000001947">
    <property type="component" value="Chromosome"/>
</dbReference>
<evidence type="ECO:0000313" key="1">
    <source>
        <dbReference type="EMBL" id="ABD82050.1"/>
    </source>
</evidence>
<dbReference type="AlphaFoldDB" id="Q21GX9"/>
<evidence type="ECO:0000313" key="2">
    <source>
        <dbReference type="Proteomes" id="UP000001947"/>
    </source>
</evidence>
<organism evidence="1 2">
    <name type="scientific">Saccharophagus degradans (strain 2-40 / ATCC 43961 / DSM 17024)</name>
    <dbReference type="NCBI Taxonomy" id="203122"/>
    <lineage>
        <taxon>Bacteria</taxon>
        <taxon>Pseudomonadati</taxon>
        <taxon>Pseudomonadota</taxon>
        <taxon>Gammaproteobacteria</taxon>
        <taxon>Cellvibrionales</taxon>
        <taxon>Cellvibrionaceae</taxon>
        <taxon>Saccharophagus</taxon>
    </lineage>
</organism>
<reference evidence="1 2" key="1">
    <citation type="journal article" date="2008" name="PLoS Genet.">
        <title>Complete genome sequence of the complex carbohydrate-degrading marine bacterium, Saccharophagus degradans strain 2-40 T.</title>
        <authorList>
            <person name="Weiner R.M."/>
            <person name="Taylor L.E.II."/>
            <person name="Henrissat B."/>
            <person name="Hauser L."/>
            <person name="Land M."/>
            <person name="Coutinho P.M."/>
            <person name="Rancurel C."/>
            <person name="Saunders E.H."/>
            <person name="Longmire A.G."/>
            <person name="Zhang H."/>
            <person name="Bayer E.A."/>
            <person name="Gilbert H.J."/>
            <person name="Larimer F."/>
            <person name="Zhulin I.B."/>
            <person name="Ekborg N.A."/>
            <person name="Lamed R."/>
            <person name="Richardson P.M."/>
            <person name="Borovok I."/>
            <person name="Hutcheson S."/>
        </authorList>
    </citation>
    <scope>NUCLEOTIDE SEQUENCE [LARGE SCALE GENOMIC DNA]</scope>
    <source>
        <strain evidence="2">2-40 / ATCC 43961 / DSM 17024</strain>
    </source>
</reference>
<dbReference type="EMBL" id="CP000282">
    <property type="protein sequence ID" value="ABD82050.1"/>
    <property type="molecule type" value="Genomic_DNA"/>
</dbReference>
<name>Q21GX9_SACD2</name>
<sequence>MVMVCSGRCQQVTGRWILQIRQGMAELYANAHKFEITHKDFLTIEPCMDTSYVRERTMSQPSVSSLLTASLRGTKKSLVDTYNQLNSASAPRAVGL</sequence>
<dbReference type="KEGG" id="sde:Sde_2793"/>
<accession>Q21GX9</accession>
<keyword evidence="2" id="KW-1185">Reference proteome</keyword>
<gene>
    <name evidence="1" type="ordered locus">Sde_2793</name>
</gene>
<dbReference type="STRING" id="203122.Sde_2793"/>
<protein>
    <submittedName>
        <fullName evidence="1">Uncharacterized protein</fullName>
    </submittedName>
</protein>
<proteinExistence type="predicted"/>